<dbReference type="InterPro" id="IPR058792">
    <property type="entry name" value="Beta-barrel_RND_2"/>
</dbReference>
<evidence type="ECO:0000313" key="6">
    <source>
        <dbReference type="EMBL" id="TMQ73511.1"/>
    </source>
</evidence>
<dbReference type="EMBL" id="VBPB01000066">
    <property type="protein sequence ID" value="TMQ73511.1"/>
    <property type="molecule type" value="Genomic_DNA"/>
</dbReference>
<dbReference type="SUPFAM" id="SSF111369">
    <property type="entry name" value="HlyD-like secretion proteins"/>
    <property type="match status" value="1"/>
</dbReference>
<feature type="domain" description="CusB-like beta-barrel" evidence="3">
    <location>
        <begin position="285"/>
        <end position="359"/>
    </location>
</feature>
<gene>
    <name evidence="6" type="ORF">E6K81_04395</name>
</gene>
<reference evidence="6 7" key="1">
    <citation type="journal article" date="2019" name="Nat. Microbiol.">
        <title>Mediterranean grassland soil C-N compound turnover is dependent on rainfall and depth, and is mediated by genomically divergent microorganisms.</title>
        <authorList>
            <person name="Diamond S."/>
            <person name="Andeer P.F."/>
            <person name="Li Z."/>
            <person name="Crits-Christoph A."/>
            <person name="Burstein D."/>
            <person name="Anantharaman K."/>
            <person name="Lane K.R."/>
            <person name="Thomas B.C."/>
            <person name="Pan C."/>
            <person name="Northen T.R."/>
            <person name="Banfield J.F."/>
        </authorList>
    </citation>
    <scope>NUCLEOTIDE SEQUENCE [LARGE SCALE GENOMIC DNA]</scope>
    <source>
        <strain evidence="6">WS_11</strain>
    </source>
</reference>
<dbReference type="Gene3D" id="2.40.420.20">
    <property type="match status" value="1"/>
</dbReference>
<proteinExistence type="inferred from homology"/>
<dbReference type="InterPro" id="IPR006143">
    <property type="entry name" value="RND_pump_MFP"/>
</dbReference>
<evidence type="ECO:0000256" key="1">
    <source>
        <dbReference type="ARBA" id="ARBA00009477"/>
    </source>
</evidence>
<dbReference type="Pfam" id="PF25954">
    <property type="entry name" value="Beta-barrel_RND_2"/>
    <property type="match status" value="1"/>
</dbReference>
<dbReference type="GO" id="GO:0015562">
    <property type="term" value="F:efflux transmembrane transporter activity"/>
    <property type="evidence" value="ECO:0007669"/>
    <property type="project" value="TreeGrafter"/>
</dbReference>
<protein>
    <submittedName>
        <fullName evidence="6">Efflux RND transporter periplasmic adaptor subunit</fullName>
    </submittedName>
</protein>
<evidence type="ECO:0000259" key="4">
    <source>
        <dbReference type="Pfam" id="PF25967"/>
    </source>
</evidence>
<evidence type="ECO:0000313" key="7">
    <source>
        <dbReference type="Proteomes" id="UP000319771"/>
    </source>
</evidence>
<feature type="region of interest" description="Disordered" evidence="2">
    <location>
        <begin position="42"/>
        <end position="71"/>
    </location>
</feature>
<comment type="similarity">
    <text evidence="1">Belongs to the membrane fusion protein (MFP) (TC 8.A.1) family.</text>
</comment>
<accession>A0A538UC81</accession>
<dbReference type="Pfam" id="PF25973">
    <property type="entry name" value="BSH_CzcB"/>
    <property type="match status" value="1"/>
</dbReference>
<dbReference type="NCBIfam" id="TIGR01730">
    <property type="entry name" value="RND_mfp"/>
    <property type="match status" value="1"/>
</dbReference>
<dbReference type="Pfam" id="PF25967">
    <property type="entry name" value="RND-MFP_C"/>
    <property type="match status" value="1"/>
</dbReference>
<dbReference type="GO" id="GO:1990281">
    <property type="term" value="C:efflux pump complex"/>
    <property type="evidence" value="ECO:0007669"/>
    <property type="project" value="TreeGrafter"/>
</dbReference>
<organism evidence="6 7">
    <name type="scientific">Eiseniibacteriota bacterium</name>
    <dbReference type="NCBI Taxonomy" id="2212470"/>
    <lineage>
        <taxon>Bacteria</taxon>
        <taxon>Candidatus Eiseniibacteriota</taxon>
    </lineage>
</organism>
<evidence type="ECO:0000256" key="2">
    <source>
        <dbReference type="SAM" id="MobiDB-lite"/>
    </source>
</evidence>
<dbReference type="InterPro" id="IPR058627">
    <property type="entry name" value="MdtA-like_C"/>
</dbReference>
<sequence>MSSSVASRVLPERRSVACPHVRARHRPKVADRPPLHVALRGRARARAGDRPSARLSERPSSTTFRSRSKRARRFRAPQIVRKMEGNPMARRMISMLSLVFAVLAALGAAKVRQTRAAQSREFTPPPEAVTTIVAKQEQWRSALGAIGTVSAVQVVIVSADLPGTVARIAFESGSAVRRGGVLVVLDTRQERAQLAAAEADRVLAGRILARMQAMWDQGVISRTDYDRATAEDEQTAARVGEIRATIERKTMRAPFDGVLGIRQVNLGQYLSAGTPVVALQTLDPIYVNFSVPQQDAGEMHVGLPVRVAADSGSGTGREGRISAIDSVIDPATRNVQVQATFANPERALQPGMFVQAEVNLDQSRAAIALPRSAISYAPYGDSIFVVSDLSDAKGQNYRGVRQHFVKLGEARGDQIAVLSGIEPGDEVVTSGVFKLRNGAAVLVDNAVQPGNDPAPDLEDS</sequence>
<name>A0A538UC81_UNCEI</name>
<dbReference type="Gene3D" id="2.40.30.170">
    <property type="match status" value="1"/>
</dbReference>
<comment type="caution">
    <text evidence="6">The sequence shown here is derived from an EMBL/GenBank/DDBJ whole genome shotgun (WGS) entry which is preliminary data.</text>
</comment>
<dbReference type="InterPro" id="IPR058647">
    <property type="entry name" value="BSH_CzcB-like"/>
</dbReference>
<dbReference type="Gene3D" id="2.40.50.100">
    <property type="match status" value="1"/>
</dbReference>
<feature type="domain" description="CzcB-like barrel-sandwich hybrid" evidence="5">
    <location>
        <begin position="154"/>
        <end position="277"/>
    </location>
</feature>
<dbReference type="Proteomes" id="UP000319771">
    <property type="component" value="Unassembled WGS sequence"/>
</dbReference>
<dbReference type="PANTHER" id="PTHR30469:SF11">
    <property type="entry name" value="BLL4320 PROTEIN"/>
    <property type="match status" value="1"/>
</dbReference>
<evidence type="ECO:0000259" key="5">
    <source>
        <dbReference type="Pfam" id="PF25973"/>
    </source>
</evidence>
<dbReference type="FunFam" id="2.40.30.170:FF:000010">
    <property type="entry name" value="Efflux RND transporter periplasmic adaptor subunit"/>
    <property type="match status" value="1"/>
</dbReference>
<dbReference type="PANTHER" id="PTHR30469">
    <property type="entry name" value="MULTIDRUG RESISTANCE PROTEIN MDTA"/>
    <property type="match status" value="1"/>
</dbReference>
<dbReference type="Gene3D" id="1.10.287.470">
    <property type="entry name" value="Helix hairpin bin"/>
    <property type="match status" value="1"/>
</dbReference>
<dbReference type="AlphaFoldDB" id="A0A538UC81"/>
<feature type="domain" description="Multidrug resistance protein MdtA-like C-terminal permuted SH3" evidence="4">
    <location>
        <begin position="400"/>
        <end position="432"/>
    </location>
</feature>
<evidence type="ECO:0000259" key="3">
    <source>
        <dbReference type="Pfam" id="PF25954"/>
    </source>
</evidence>
<feature type="compositionally biased region" description="Basic and acidic residues" evidence="2">
    <location>
        <begin position="46"/>
        <end position="57"/>
    </location>
</feature>